<protein>
    <recommendedName>
        <fullName evidence="5">Receptor ligand binding region domain-containing protein</fullName>
    </recommendedName>
</protein>
<dbReference type="EMBL" id="MTYJ01000134">
    <property type="protein sequence ID" value="OQV12899.1"/>
    <property type="molecule type" value="Genomic_DNA"/>
</dbReference>
<dbReference type="Pfam" id="PF01094">
    <property type="entry name" value="ANF_receptor"/>
    <property type="match status" value="1"/>
</dbReference>
<name>A0A1W0WCH6_HYPEX</name>
<dbReference type="AlphaFoldDB" id="A0A1W0WCH6"/>
<evidence type="ECO:0000256" key="3">
    <source>
        <dbReference type="ARBA" id="ARBA00022989"/>
    </source>
</evidence>
<evidence type="ECO:0000256" key="2">
    <source>
        <dbReference type="ARBA" id="ARBA00022692"/>
    </source>
</evidence>
<dbReference type="Proteomes" id="UP000192578">
    <property type="component" value="Unassembled WGS sequence"/>
</dbReference>
<evidence type="ECO:0000313" key="6">
    <source>
        <dbReference type="EMBL" id="OQV12899.1"/>
    </source>
</evidence>
<feature type="domain" description="Receptor ligand binding region" evidence="5">
    <location>
        <begin position="53"/>
        <end position="200"/>
    </location>
</feature>
<sequence>MNFFISIFSLDLCGLLVFVLASILSTAKGFDLELISTIPRHNFVGVNLPVTGAALDVAQTTINARFFPYLNLSVTLLYNKSDSMCDTPTVVGSDPNAPALLADYYNTQAANRCVAIIVSGCGGMTSIPYLAKEWNVLQFSNSMVPSFVYNHMTTPTSIGMAGSMDDAGTALLDLLLYFKWFHATFIMEFTSSTATTLYDLFYFTANALLRRYPKYRLLQLEKTQYNLQDEQSQKIALQLASARSRGK</sequence>
<dbReference type="SUPFAM" id="SSF53822">
    <property type="entry name" value="Periplasmic binding protein-like I"/>
    <property type="match status" value="1"/>
</dbReference>
<proteinExistence type="predicted"/>
<accession>A0A1W0WCH6</accession>
<reference evidence="7" key="1">
    <citation type="submission" date="2017-01" db="EMBL/GenBank/DDBJ databases">
        <title>Comparative genomics of anhydrobiosis in the tardigrade Hypsibius dujardini.</title>
        <authorList>
            <person name="Yoshida Y."/>
            <person name="Koutsovoulos G."/>
            <person name="Laetsch D."/>
            <person name="Stevens L."/>
            <person name="Kumar S."/>
            <person name="Horikawa D."/>
            <person name="Ishino K."/>
            <person name="Komine S."/>
            <person name="Tomita M."/>
            <person name="Blaxter M."/>
            <person name="Arakawa K."/>
        </authorList>
    </citation>
    <scope>NUCLEOTIDE SEQUENCE [LARGE SCALE GENOMIC DNA]</scope>
    <source>
        <strain evidence="7">Z151</strain>
    </source>
</reference>
<keyword evidence="7" id="KW-1185">Reference proteome</keyword>
<keyword evidence="3" id="KW-1133">Transmembrane helix</keyword>
<evidence type="ECO:0000256" key="1">
    <source>
        <dbReference type="ARBA" id="ARBA00004370"/>
    </source>
</evidence>
<comment type="caution">
    <text evidence="6">The sequence shown here is derived from an EMBL/GenBank/DDBJ whole genome shotgun (WGS) entry which is preliminary data.</text>
</comment>
<dbReference type="InterPro" id="IPR001828">
    <property type="entry name" value="ANF_lig-bd_rcpt"/>
</dbReference>
<evidence type="ECO:0000259" key="5">
    <source>
        <dbReference type="Pfam" id="PF01094"/>
    </source>
</evidence>
<dbReference type="GO" id="GO:0016020">
    <property type="term" value="C:membrane"/>
    <property type="evidence" value="ECO:0007669"/>
    <property type="project" value="UniProtKB-SubCell"/>
</dbReference>
<keyword evidence="4" id="KW-0472">Membrane</keyword>
<organism evidence="6 7">
    <name type="scientific">Hypsibius exemplaris</name>
    <name type="common">Freshwater tardigrade</name>
    <dbReference type="NCBI Taxonomy" id="2072580"/>
    <lineage>
        <taxon>Eukaryota</taxon>
        <taxon>Metazoa</taxon>
        <taxon>Ecdysozoa</taxon>
        <taxon>Tardigrada</taxon>
        <taxon>Eutardigrada</taxon>
        <taxon>Parachela</taxon>
        <taxon>Hypsibioidea</taxon>
        <taxon>Hypsibiidae</taxon>
        <taxon>Hypsibius</taxon>
    </lineage>
</organism>
<comment type="subcellular location">
    <subcellularLocation>
        <location evidence="1">Membrane</location>
    </subcellularLocation>
</comment>
<dbReference type="InterPro" id="IPR028082">
    <property type="entry name" value="Peripla_BP_I"/>
</dbReference>
<gene>
    <name evidence="6" type="ORF">BV898_12821</name>
</gene>
<evidence type="ECO:0000313" key="7">
    <source>
        <dbReference type="Proteomes" id="UP000192578"/>
    </source>
</evidence>
<keyword evidence="2" id="KW-0812">Transmembrane</keyword>
<evidence type="ECO:0000256" key="4">
    <source>
        <dbReference type="ARBA" id="ARBA00023136"/>
    </source>
</evidence>
<dbReference type="Gene3D" id="3.40.50.2300">
    <property type="match status" value="1"/>
</dbReference>